<dbReference type="GO" id="GO:0030420">
    <property type="term" value="P:establishment of competence for transformation"/>
    <property type="evidence" value="ECO:0007669"/>
    <property type="project" value="UniProtKB-KW"/>
</dbReference>
<keyword evidence="4" id="KW-1185">Reference proteome</keyword>
<proteinExistence type="predicted"/>
<dbReference type="Pfam" id="PF07963">
    <property type="entry name" value="N_methyl"/>
    <property type="match status" value="1"/>
</dbReference>
<comment type="subcellular location">
    <subcellularLocation>
        <location evidence="1">Cell surface</location>
    </subcellularLocation>
</comment>
<gene>
    <name evidence="3" type="ORF">GH741_00955</name>
</gene>
<evidence type="ECO:0000256" key="2">
    <source>
        <dbReference type="ARBA" id="ARBA00023287"/>
    </source>
</evidence>
<keyword evidence="2" id="KW-0178">Competence</keyword>
<dbReference type="GO" id="GO:0009986">
    <property type="term" value="C:cell surface"/>
    <property type="evidence" value="ECO:0007669"/>
    <property type="project" value="UniProtKB-SubCell"/>
</dbReference>
<dbReference type="Proteomes" id="UP000799092">
    <property type="component" value="Unassembled WGS sequence"/>
</dbReference>
<dbReference type="RefSeq" id="WP_153734900.1">
    <property type="nucleotide sequence ID" value="NZ_WJNG01000001.1"/>
</dbReference>
<reference evidence="3" key="1">
    <citation type="submission" date="2019-11" db="EMBL/GenBank/DDBJ databases">
        <authorList>
            <person name="Li J."/>
        </authorList>
    </citation>
    <scope>NUCLEOTIDE SEQUENCE</scope>
    <source>
        <strain evidence="3">B6B</strain>
    </source>
</reference>
<dbReference type="NCBIfam" id="TIGR02532">
    <property type="entry name" value="IV_pilin_GFxxxE"/>
    <property type="match status" value="1"/>
</dbReference>
<dbReference type="AlphaFoldDB" id="A0A6A8D6N2"/>
<evidence type="ECO:0000256" key="1">
    <source>
        <dbReference type="ARBA" id="ARBA00004241"/>
    </source>
</evidence>
<evidence type="ECO:0000313" key="3">
    <source>
        <dbReference type="EMBL" id="MRH41238.1"/>
    </source>
</evidence>
<protein>
    <submittedName>
        <fullName evidence="3">Prepilin-type N-terminal cleavage/methylation domain-containing protein</fullName>
    </submittedName>
</protein>
<evidence type="ECO:0000313" key="4">
    <source>
        <dbReference type="Proteomes" id="UP000799092"/>
    </source>
</evidence>
<sequence length="31" mass="3600">MSNYRCQIFNERIKSNNQGFTLLELLAVIAI</sequence>
<organism evidence="3 4">
    <name type="scientific">Aquibacillus halophilus</name>
    <dbReference type="NCBI Taxonomy" id="930132"/>
    <lineage>
        <taxon>Bacteria</taxon>
        <taxon>Bacillati</taxon>
        <taxon>Bacillota</taxon>
        <taxon>Bacilli</taxon>
        <taxon>Bacillales</taxon>
        <taxon>Bacillaceae</taxon>
        <taxon>Aquibacillus</taxon>
    </lineage>
</organism>
<name>A0A6A8D6N2_9BACI</name>
<accession>A0A6A8D6N2</accession>
<dbReference type="InterPro" id="IPR012902">
    <property type="entry name" value="N_methyl_site"/>
</dbReference>
<dbReference type="EMBL" id="WJNG01000001">
    <property type="protein sequence ID" value="MRH41238.1"/>
    <property type="molecule type" value="Genomic_DNA"/>
</dbReference>
<comment type="caution">
    <text evidence="3">The sequence shown here is derived from an EMBL/GenBank/DDBJ whole genome shotgun (WGS) entry which is preliminary data.</text>
</comment>